<feature type="region of interest" description="Disordered" evidence="2">
    <location>
        <begin position="1408"/>
        <end position="1470"/>
    </location>
</feature>
<evidence type="ECO:0000259" key="3">
    <source>
        <dbReference type="PROSITE" id="PS50158"/>
    </source>
</evidence>
<evidence type="ECO:0000256" key="1">
    <source>
        <dbReference type="PROSITE-ProRule" id="PRU00047"/>
    </source>
</evidence>
<keyword evidence="5" id="KW-1185">Reference proteome</keyword>
<feature type="compositionally biased region" description="Basic and acidic residues" evidence="2">
    <location>
        <begin position="526"/>
        <end position="535"/>
    </location>
</feature>
<feature type="compositionally biased region" description="Basic and acidic residues" evidence="2">
    <location>
        <begin position="570"/>
        <end position="625"/>
    </location>
</feature>
<proteinExistence type="predicted"/>
<dbReference type="Gene3D" id="2.40.70.10">
    <property type="entry name" value="Acid Proteases"/>
    <property type="match status" value="1"/>
</dbReference>
<feature type="compositionally biased region" description="Low complexity" evidence="2">
    <location>
        <begin position="1454"/>
        <end position="1467"/>
    </location>
</feature>
<keyword evidence="1" id="KW-0863">Zinc-finger</keyword>
<gene>
    <name evidence="4" type="ORF">B0H16DRAFT_1742328</name>
</gene>
<dbReference type="EMBL" id="JARKIB010000316">
    <property type="protein sequence ID" value="KAJ7714997.1"/>
    <property type="molecule type" value="Genomic_DNA"/>
</dbReference>
<organism evidence="4 5">
    <name type="scientific">Mycena metata</name>
    <dbReference type="NCBI Taxonomy" id="1033252"/>
    <lineage>
        <taxon>Eukaryota</taxon>
        <taxon>Fungi</taxon>
        <taxon>Dikarya</taxon>
        <taxon>Basidiomycota</taxon>
        <taxon>Agaricomycotina</taxon>
        <taxon>Agaricomycetes</taxon>
        <taxon>Agaricomycetidae</taxon>
        <taxon>Agaricales</taxon>
        <taxon>Marasmiineae</taxon>
        <taxon>Mycenaceae</taxon>
        <taxon>Mycena</taxon>
    </lineage>
</organism>
<dbReference type="GO" id="GO:0003676">
    <property type="term" value="F:nucleic acid binding"/>
    <property type="evidence" value="ECO:0007669"/>
    <property type="project" value="InterPro"/>
</dbReference>
<feature type="region of interest" description="Disordered" evidence="2">
    <location>
        <begin position="1528"/>
        <end position="1573"/>
    </location>
</feature>
<keyword evidence="1" id="KW-0479">Metal-binding</keyword>
<dbReference type="CDD" id="cd00303">
    <property type="entry name" value="retropepsin_like"/>
    <property type="match status" value="1"/>
</dbReference>
<dbReference type="InterPro" id="IPR001878">
    <property type="entry name" value="Znf_CCHC"/>
</dbReference>
<comment type="caution">
    <text evidence="4">The sequence shown here is derived from an EMBL/GenBank/DDBJ whole genome shotgun (WGS) entry which is preliminary data.</text>
</comment>
<feature type="compositionally biased region" description="Basic and acidic residues" evidence="2">
    <location>
        <begin position="431"/>
        <end position="444"/>
    </location>
</feature>
<keyword evidence="1" id="KW-0862">Zinc</keyword>
<feature type="compositionally biased region" description="Low complexity" evidence="2">
    <location>
        <begin position="1530"/>
        <end position="1551"/>
    </location>
</feature>
<feature type="compositionally biased region" description="Basic and acidic residues" evidence="2">
    <location>
        <begin position="1974"/>
        <end position="2001"/>
    </location>
</feature>
<feature type="region of interest" description="Disordered" evidence="2">
    <location>
        <begin position="1910"/>
        <end position="1931"/>
    </location>
</feature>
<dbReference type="PROSITE" id="PS50158">
    <property type="entry name" value="ZF_CCHC"/>
    <property type="match status" value="1"/>
</dbReference>
<evidence type="ECO:0000313" key="4">
    <source>
        <dbReference type="EMBL" id="KAJ7714997.1"/>
    </source>
</evidence>
<accession>A0AAD7MFH0</accession>
<feature type="domain" description="CCHC-type" evidence="3">
    <location>
        <begin position="299"/>
        <end position="314"/>
    </location>
</feature>
<feature type="region of interest" description="Disordered" evidence="2">
    <location>
        <begin position="431"/>
        <end position="456"/>
    </location>
</feature>
<dbReference type="Proteomes" id="UP001215598">
    <property type="component" value="Unassembled WGS sequence"/>
</dbReference>
<feature type="region of interest" description="Disordered" evidence="2">
    <location>
        <begin position="1711"/>
        <end position="1732"/>
    </location>
</feature>
<feature type="region of interest" description="Disordered" evidence="2">
    <location>
        <begin position="526"/>
        <end position="638"/>
    </location>
</feature>
<reference evidence="4" key="1">
    <citation type="submission" date="2023-03" db="EMBL/GenBank/DDBJ databases">
        <title>Massive genome expansion in bonnet fungi (Mycena s.s.) driven by repeated elements and novel gene families across ecological guilds.</title>
        <authorList>
            <consortium name="Lawrence Berkeley National Laboratory"/>
            <person name="Harder C.B."/>
            <person name="Miyauchi S."/>
            <person name="Viragh M."/>
            <person name="Kuo A."/>
            <person name="Thoen E."/>
            <person name="Andreopoulos B."/>
            <person name="Lu D."/>
            <person name="Skrede I."/>
            <person name="Drula E."/>
            <person name="Henrissat B."/>
            <person name="Morin E."/>
            <person name="Kohler A."/>
            <person name="Barry K."/>
            <person name="LaButti K."/>
            <person name="Morin E."/>
            <person name="Salamov A."/>
            <person name="Lipzen A."/>
            <person name="Mereny Z."/>
            <person name="Hegedus B."/>
            <person name="Baldrian P."/>
            <person name="Stursova M."/>
            <person name="Weitz H."/>
            <person name="Taylor A."/>
            <person name="Grigoriev I.V."/>
            <person name="Nagy L.G."/>
            <person name="Martin F."/>
            <person name="Kauserud H."/>
        </authorList>
    </citation>
    <scope>NUCLEOTIDE SEQUENCE</scope>
    <source>
        <strain evidence="4">CBHHK182m</strain>
    </source>
</reference>
<evidence type="ECO:0000256" key="2">
    <source>
        <dbReference type="SAM" id="MobiDB-lite"/>
    </source>
</evidence>
<dbReference type="GO" id="GO:0008270">
    <property type="term" value="F:zinc ion binding"/>
    <property type="evidence" value="ECO:0007669"/>
    <property type="project" value="UniProtKB-KW"/>
</dbReference>
<protein>
    <recommendedName>
        <fullName evidence="3">CCHC-type domain-containing protein</fullName>
    </recommendedName>
</protein>
<feature type="region of interest" description="Disordered" evidence="2">
    <location>
        <begin position="139"/>
        <end position="166"/>
    </location>
</feature>
<feature type="compositionally biased region" description="Polar residues" evidence="2">
    <location>
        <begin position="1210"/>
        <end position="1221"/>
    </location>
</feature>
<dbReference type="InterPro" id="IPR021109">
    <property type="entry name" value="Peptidase_aspartic_dom_sf"/>
</dbReference>
<evidence type="ECO:0000313" key="5">
    <source>
        <dbReference type="Proteomes" id="UP001215598"/>
    </source>
</evidence>
<feature type="region of interest" description="Disordered" evidence="2">
    <location>
        <begin position="1972"/>
        <end position="2001"/>
    </location>
</feature>
<feature type="region of interest" description="Disordered" evidence="2">
    <location>
        <begin position="1194"/>
        <end position="1234"/>
    </location>
</feature>
<feature type="compositionally biased region" description="Basic and acidic residues" evidence="2">
    <location>
        <begin position="548"/>
        <end position="562"/>
    </location>
</feature>
<sequence>MESYQRPKWTRLKRDLLRHYDAERVYQKYKPVDVERYAAKKRQQPCHSLTQWRKYYVKYNSIAGGPLTKGYLSREDYNAYFLIGVQVPLRMILENRILQSNIYRHDEAQYTVREINDAAKWYFRRNRYETLMVRAIDLGEDQGDDDSGGDSDSDASGSEDDESDYDEFLRKKRLRAKRKKQEHTKKVAVKKTGVDKTTQKFQGNEEEIAGMIRKLNTMHLDDPEYAPIYYKVMVMDQSGTAGKCVKAPIVGRAEPMLQPSRPPPMRPPPEARAPTSYPNNIPLGAGNGGNINSSSDPGCFGCNDPGHRISECRRVAELLANGTVIRGEDGRRLVMKSGAWIRKNTGESLVSAAERMAASSVPRAVNYLDSYQDSRIPVSNFYRFEERRAQIVEVGSEGETESSGNDEEVQGYLDDARDRRAAVSHFYQTEKARNTGTRFDGRDSDTEEEGSDSTLESLERVYLTMPRRVIVDDEPGVNAADRAEPSIRKARKSVFDGVYPPRHEKSQMGEVKDLEEVVKDAAAEKRKLAGEKENTEPAQPDARQTINDAEKSRARAAPRADRAVPTPERTLPEIRPFEARRVRISDNDVEMEEGRSGERKKSANRKSSDRNKEESIRPDEEEKIPKTSGGRQSELTGTVDRRAVVDRIMDVQIPMSLREIFVTSKEIRGEIQDLIKVKNVRAVLLGSTDHHPLIANMNWPRTEGILIKIDMTTNGKQVCAIIDTGSQLDVVRADIAALYIGRSVDMSQVIDMKDANGGRGQLQGRISGVEFNCGGARTTANLWVSQKAPFELLLGRPWQRGNLVSIDERKEGTYLIFKDPETRQPRYELLAVPYDGPLADFRSGGESQYQSFALIHNESEVISREKRKWRETGTCFTEKGKSQDEETRCRGPLMKRITAEATYATHPASVAELAAASLNLGRVFLEVWAFLAVVVLSRAAARLLMSLNSISDQITSPLWRRDGGRTFPEAFQYLSRQRYSDPPIPVVSISPVGPVETVADAVARQWQKVADNQLIDIDPTFSAAPQSEYYGSVVLPDGQVLHRSSAQNVFRVFRDRKSGLPYTISCREFTFHLAAPRDPQRAWQLELVYPNDTRIRNVMTTMTPLQPPGGEDLGFPVHATQQVPPMVSMVERLRLPVNPSGRADTDTAPLLAAPPSIMNPNAKMAVDIRRPPSEAVAVEGDVFRSATQLGPSIKQQVLPVRSEATDRQDMQASPVTPNGSRSDPESLPDLESWSDADSADMGVCGLCFEAQHQSTMDCPLFGTKTRTSVDASSNVLEDLRGAEEPFSMEMRRVLDVALGPTLKERLSMPLSAALSYQALATTARKARKAFEFYTHDTQLRMEGLREKNLRRKDESVDDELETQRAKEVDEIIARMQREADGVAQKLAAEMDGHLEAHNVSTREQLKMEEGRLRSAEGPNVGSFSPSTRDPHSSYLATLSPPALNPRHGGVITRDSWSSSDSGSSDSGSYEEVHIPHYSTLSKQFALHPIETWSPVSTEWSVEDFLPNPTWVIDDAIARLRLRSPERIDSASDYPTSSYPTSTDSDYLTSYALSPDPQRSHVAATPVNPSETEASAALQENLFHWIHDGNQHMEESIQVEDEWITDPAQRALDLLSGALASFVDNTAAVVDGVQGLLMLAASSGPGNSTNKSSVADAPSSIDPTLLTLTTSSQQGVAPPNAVLANPATGANATEIAPSARMRNIPMYPMHFAPQKRKGPEGEENGFDQVGKRKKFPTGLTDTKVIELFAGVRLGIKETIRRVEEMVWTCFEITQQSFPSKFARHPLLFDLEAAQLQTLVHVLQFHGRLRPAVVLEEVLAIRLRDEYAVAHLLNTGYLEDNYPEESSRYWDLLELWPRQVSPRDFHLLAKRYPDGIYNSGGFDSPAEESAGDNASDSDFSVDMELSLTYPSILDERAPTDVDEDSDGPAPTHDYPPLFDCRISAHVSDLLSRPVVIRSELAERLSIYVDASTQTDGVHRGDSGGHEDDDRIVLERRLVGPEAN</sequence>
<name>A0AAD7MFH0_9AGAR</name>